<dbReference type="Proteomes" id="UP001607303">
    <property type="component" value="Unassembled WGS sequence"/>
</dbReference>
<keyword evidence="6" id="KW-0732">Signal</keyword>
<keyword evidence="5" id="KW-0325">Glycoprotein</keyword>
<dbReference type="SUPFAM" id="SSF53474">
    <property type="entry name" value="alpha/beta-Hydrolases"/>
    <property type="match status" value="1"/>
</dbReference>
<accession>A0ABD2CP30</accession>
<dbReference type="PROSITE" id="PS00122">
    <property type="entry name" value="CARBOXYLESTERASE_B_1"/>
    <property type="match status" value="1"/>
</dbReference>
<comment type="caution">
    <text evidence="8">The sequence shown here is derived from an EMBL/GenBank/DDBJ whole genome shotgun (WGS) entry which is preliminary data.</text>
</comment>
<proteinExistence type="inferred from homology"/>
<keyword evidence="3 6" id="KW-0378">Hydrolase</keyword>
<dbReference type="InterPro" id="IPR019819">
    <property type="entry name" value="Carboxylesterase_B_CS"/>
</dbReference>
<keyword evidence="9" id="KW-1185">Reference proteome</keyword>
<evidence type="ECO:0000256" key="1">
    <source>
        <dbReference type="ARBA" id="ARBA00005964"/>
    </source>
</evidence>
<feature type="domain" description="Carboxylesterase type B" evidence="7">
    <location>
        <begin position="26"/>
        <end position="549"/>
    </location>
</feature>
<dbReference type="PANTHER" id="PTHR43142:SF1">
    <property type="entry name" value="CARBOXYLIC ESTER HYDROLASE"/>
    <property type="match status" value="1"/>
</dbReference>
<name>A0ABD2CP30_VESMC</name>
<evidence type="ECO:0000256" key="5">
    <source>
        <dbReference type="ARBA" id="ARBA00023180"/>
    </source>
</evidence>
<dbReference type="InterPro" id="IPR019826">
    <property type="entry name" value="Carboxylesterase_B_AS"/>
</dbReference>
<evidence type="ECO:0000256" key="6">
    <source>
        <dbReference type="RuleBase" id="RU361235"/>
    </source>
</evidence>
<dbReference type="InterPro" id="IPR029058">
    <property type="entry name" value="AB_hydrolase_fold"/>
</dbReference>
<keyword evidence="4" id="KW-1015">Disulfide bond</keyword>
<sequence>MISLKLLIILTILGLTGIVHTEEIAPRVKTPSGGIQGYYKISANGRSYEAYEGIPYAIPPVGKLRFKPPQKIPAWPGELLATKFGSSCLQYEQIINESEDRVQGSEDCLYLNIYVPTREHTNSRLPLLPVIFWIHGGAFQFGSGSDMGAKFLMDRDIVFVTINYRLGLLGFLSTEDDVVSGNMGLKDQNMALKWVFENIEWFGGDFNKITLAGLSAGAASVHYHYLSHLSFGLFQGGISISGTAFDCWTQTENSLEKAKKLGAIMGCPTNNTRDMVHCLRYRPGRTLVHATREFQPWLYNPFTPFGPVVEKHGNAPFIDQSPIDIIQSGNAQDIPWITSTTSEEGLYPVAQFIADDKYLKELNENWNTIAPYFLDFYYTIPTKKQVKTAELIRKHYFGSKQINKTTVEFLIQIAGDRFFTVDSIKAAKIQAKVNQKPVWYYYYTYRGAHSLSECFTKSNENFGVSHADDAFLILDTPYFNPATTNDDIDMQQELIDLWISFATNNIPQIGTTKWIEVDPSQKEFRFLHIAGPGKYYMDNNTNFKNKDFWNNISFDENISKQTQQCYNYKNLYIRNIMGIKIFQEKLNKIIH</sequence>
<dbReference type="InterPro" id="IPR002018">
    <property type="entry name" value="CarbesteraseB"/>
</dbReference>
<dbReference type="GO" id="GO:0052689">
    <property type="term" value="F:carboxylic ester hydrolase activity"/>
    <property type="evidence" value="ECO:0007669"/>
    <property type="project" value="UniProtKB-KW"/>
</dbReference>
<dbReference type="EMBL" id="JAYRBN010000037">
    <property type="protein sequence ID" value="KAL2746554.1"/>
    <property type="molecule type" value="Genomic_DNA"/>
</dbReference>
<dbReference type="AlphaFoldDB" id="A0ABD2CP30"/>
<comment type="similarity">
    <text evidence="1 6">Belongs to the type-B carboxylesterase/lipase family.</text>
</comment>
<evidence type="ECO:0000256" key="3">
    <source>
        <dbReference type="ARBA" id="ARBA00022801"/>
    </source>
</evidence>
<organism evidence="8 9">
    <name type="scientific">Vespula maculifrons</name>
    <name type="common">Eastern yellow jacket</name>
    <name type="synonym">Wasp</name>
    <dbReference type="NCBI Taxonomy" id="7453"/>
    <lineage>
        <taxon>Eukaryota</taxon>
        <taxon>Metazoa</taxon>
        <taxon>Ecdysozoa</taxon>
        <taxon>Arthropoda</taxon>
        <taxon>Hexapoda</taxon>
        <taxon>Insecta</taxon>
        <taxon>Pterygota</taxon>
        <taxon>Neoptera</taxon>
        <taxon>Endopterygota</taxon>
        <taxon>Hymenoptera</taxon>
        <taxon>Apocrita</taxon>
        <taxon>Aculeata</taxon>
        <taxon>Vespoidea</taxon>
        <taxon>Vespidae</taxon>
        <taxon>Vespinae</taxon>
        <taxon>Vespula</taxon>
    </lineage>
</organism>
<evidence type="ECO:0000256" key="2">
    <source>
        <dbReference type="ARBA" id="ARBA00022487"/>
    </source>
</evidence>
<feature type="chain" id="PRO_5044530438" description="Carboxylic ester hydrolase" evidence="6">
    <location>
        <begin position="22"/>
        <end position="591"/>
    </location>
</feature>
<keyword evidence="2" id="KW-0719">Serine esterase</keyword>
<evidence type="ECO:0000256" key="4">
    <source>
        <dbReference type="ARBA" id="ARBA00023157"/>
    </source>
</evidence>
<evidence type="ECO:0000313" key="9">
    <source>
        <dbReference type="Proteomes" id="UP001607303"/>
    </source>
</evidence>
<protein>
    <recommendedName>
        <fullName evidence="6">Carboxylic ester hydrolase</fullName>
        <ecNumber evidence="6">3.1.1.-</ecNumber>
    </recommendedName>
</protein>
<dbReference type="Gene3D" id="3.40.50.1820">
    <property type="entry name" value="alpha/beta hydrolase"/>
    <property type="match status" value="1"/>
</dbReference>
<dbReference type="PANTHER" id="PTHR43142">
    <property type="entry name" value="CARBOXYLIC ESTER HYDROLASE"/>
    <property type="match status" value="1"/>
</dbReference>
<feature type="signal peptide" evidence="6">
    <location>
        <begin position="1"/>
        <end position="21"/>
    </location>
</feature>
<evidence type="ECO:0000259" key="7">
    <source>
        <dbReference type="Pfam" id="PF00135"/>
    </source>
</evidence>
<reference evidence="8 9" key="1">
    <citation type="journal article" date="2024" name="Ann. Entomol. Soc. Am.">
        <title>Genomic analyses of the southern and eastern yellowjacket wasps (Hymenoptera: Vespidae) reveal evolutionary signatures of social life.</title>
        <authorList>
            <person name="Catto M.A."/>
            <person name="Caine P.B."/>
            <person name="Orr S.E."/>
            <person name="Hunt B.G."/>
            <person name="Goodisman M.A.D."/>
        </authorList>
    </citation>
    <scope>NUCLEOTIDE SEQUENCE [LARGE SCALE GENOMIC DNA]</scope>
    <source>
        <strain evidence="8">232</strain>
        <tissue evidence="8">Head and thorax</tissue>
    </source>
</reference>
<evidence type="ECO:0000313" key="8">
    <source>
        <dbReference type="EMBL" id="KAL2746554.1"/>
    </source>
</evidence>
<gene>
    <name evidence="8" type="ORF">V1477_004924</name>
</gene>
<dbReference type="PROSITE" id="PS00941">
    <property type="entry name" value="CARBOXYLESTERASE_B_2"/>
    <property type="match status" value="1"/>
</dbReference>
<dbReference type="EC" id="3.1.1.-" evidence="6"/>
<dbReference type="Pfam" id="PF00135">
    <property type="entry name" value="COesterase"/>
    <property type="match status" value="1"/>
</dbReference>